<protein>
    <submittedName>
        <fullName evidence="2">Uncharacterized protein</fullName>
    </submittedName>
</protein>
<dbReference type="EMBL" id="BAABJP010000015">
    <property type="protein sequence ID" value="GAA5158118.1"/>
    <property type="molecule type" value="Genomic_DNA"/>
</dbReference>
<name>A0ABP9Q7Y5_9PSEU</name>
<keyword evidence="1" id="KW-0472">Membrane</keyword>
<keyword evidence="1" id="KW-0812">Transmembrane</keyword>
<reference evidence="3" key="1">
    <citation type="journal article" date="2019" name="Int. J. Syst. Evol. Microbiol.">
        <title>The Global Catalogue of Microorganisms (GCM) 10K type strain sequencing project: providing services to taxonomists for standard genome sequencing and annotation.</title>
        <authorList>
            <consortium name="The Broad Institute Genomics Platform"/>
            <consortium name="The Broad Institute Genome Sequencing Center for Infectious Disease"/>
            <person name="Wu L."/>
            <person name="Ma J."/>
        </authorList>
    </citation>
    <scope>NUCLEOTIDE SEQUENCE [LARGE SCALE GENOMIC DNA]</scope>
    <source>
        <strain evidence="3">JCM 18303</strain>
    </source>
</reference>
<evidence type="ECO:0000256" key="1">
    <source>
        <dbReference type="SAM" id="Phobius"/>
    </source>
</evidence>
<comment type="caution">
    <text evidence="2">The sequence shown here is derived from an EMBL/GenBank/DDBJ whole genome shotgun (WGS) entry which is preliminary data.</text>
</comment>
<organism evidence="2 3">
    <name type="scientific">Pseudonocardia eucalypti</name>
    <dbReference type="NCBI Taxonomy" id="648755"/>
    <lineage>
        <taxon>Bacteria</taxon>
        <taxon>Bacillati</taxon>
        <taxon>Actinomycetota</taxon>
        <taxon>Actinomycetes</taxon>
        <taxon>Pseudonocardiales</taxon>
        <taxon>Pseudonocardiaceae</taxon>
        <taxon>Pseudonocardia</taxon>
    </lineage>
</organism>
<keyword evidence="3" id="KW-1185">Reference proteome</keyword>
<feature type="transmembrane region" description="Helical" evidence="1">
    <location>
        <begin position="34"/>
        <end position="53"/>
    </location>
</feature>
<gene>
    <name evidence="2" type="ORF">GCM10023321_37420</name>
</gene>
<accession>A0ABP9Q7Y5</accession>
<proteinExistence type="predicted"/>
<dbReference type="Proteomes" id="UP001428817">
    <property type="component" value="Unassembled WGS sequence"/>
</dbReference>
<evidence type="ECO:0000313" key="2">
    <source>
        <dbReference type="EMBL" id="GAA5158118.1"/>
    </source>
</evidence>
<evidence type="ECO:0000313" key="3">
    <source>
        <dbReference type="Proteomes" id="UP001428817"/>
    </source>
</evidence>
<feature type="transmembrane region" description="Helical" evidence="1">
    <location>
        <begin position="6"/>
        <end position="27"/>
    </location>
</feature>
<sequence length="279" mass="31098">MLDRGLIGLVSGALGILAFGGTLSVVFGSTAIRAAAIVIVLFANLGLMAYLLASTGESRKTLQRAERLLARYCEVINERLGQSWRIKTYSSYTDIDANGDCRQTVKVSLVVESEHLEFFRIRIGPGWQQSSRIQRRVKADVSSLLVDKAGGVRWDVTKAWLTDGRLEILAHCPMSALKGAEIAFQIDLDWPAKCSRLVRDREPDTFLLSFSRPIEEFTITVVLPRGVKAFYELINLKESEDCNFGSEDLQDGRQQVKVSVANATPMRKQGFKLDIRKGR</sequence>
<keyword evidence="1" id="KW-1133">Transmembrane helix</keyword>